<keyword evidence="1" id="KW-1133">Transmembrane helix</keyword>
<dbReference type="AlphaFoldDB" id="A0AAD8J2P0"/>
<accession>A0AAD8J2P0</accession>
<reference evidence="2" key="1">
    <citation type="submission" date="2023-02" db="EMBL/GenBank/DDBJ databases">
        <title>Genome of toxic invasive species Heracleum sosnowskyi carries increased number of genes despite the absence of recent whole-genome duplications.</title>
        <authorList>
            <person name="Schelkunov M."/>
            <person name="Shtratnikova V."/>
            <person name="Makarenko M."/>
            <person name="Klepikova A."/>
            <person name="Omelchenko D."/>
            <person name="Novikova G."/>
            <person name="Obukhova E."/>
            <person name="Bogdanov V."/>
            <person name="Penin A."/>
            <person name="Logacheva M."/>
        </authorList>
    </citation>
    <scope>NUCLEOTIDE SEQUENCE</scope>
    <source>
        <strain evidence="2">Hsosn_3</strain>
        <tissue evidence="2">Leaf</tissue>
    </source>
</reference>
<dbReference type="PANTHER" id="PTHR45086">
    <property type="entry name" value="WD REPEAT-CONTAINING PROTEIN PCN"/>
    <property type="match status" value="1"/>
</dbReference>
<dbReference type="Proteomes" id="UP001237642">
    <property type="component" value="Unassembled WGS sequence"/>
</dbReference>
<dbReference type="InterPro" id="IPR011047">
    <property type="entry name" value="Quinoprotein_ADH-like_sf"/>
</dbReference>
<keyword evidence="1" id="KW-0812">Transmembrane</keyword>
<proteinExistence type="predicted"/>
<gene>
    <name evidence="2" type="ORF">POM88_005622</name>
</gene>
<dbReference type="EMBL" id="JAUIZM010000002">
    <property type="protein sequence ID" value="KAK1395759.1"/>
    <property type="molecule type" value="Genomic_DNA"/>
</dbReference>
<comment type="caution">
    <text evidence="2">The sequence shown here is derived from an EMBL/GenBank/DDBJ whole genome shotgun (WGS) entry which is preliminary data.</text>
</comment>
<sequence>MLVFVLVILMLVFLFVFVKFIRCWDAKTSHEIYRITVGLGGLGSGLELCIWSLLALRCSSLVSAYSSGSVQFWDSQFGTLLQAHYVHKGDVNVFAASPSHNRVFSAGSGGVNTE</sequence>
<dbReference type="GO" id="GO:0035266">
    <property type="term" value="P:meristem growth"/>
    <property type="evidence" value="ECO:0007669"/>
    <property type="project" value="InterPro"/>
</dbReference>
<keyword evidence="3" id="KW-1185">Reference proteome</keyword>
<evidence type="ECO:0000313" key="2">
    <source>
        <dbReference type="EMBL" id="KAK1395759.1"/>
    </source>
</evidence>
<dbReference type="Gene3D" id="2.130.10.10">
    <property type="entry name" value="YVTN repeat-like/Quinoprotein amine dehydrogenase"/>
    <property type="match status" value="1"/>
</dbReference>
<protein>
    <submittedName>
        <fullName evidence="2">Uncharacterized protein</fullName>
    </submittedName>
</protein>
<evidence type="ECO:0000256" key="1">
    <source>
        <dbReference type="SAM" id="Phobius"/>
    </source>
</evidence>
<organism evidence="2 3">
    <name type="scientific">Heracleum sosnowskyi</name>
    <dbReference type="NCBI Taxonomy" id="360622"/>
    <lineage>
        <taxon>Eukaryota</taxon>
        <taxon>Viridiplantae</taxon>
        <taxon>Streptophyta</taxon>
        <taxon>Embryophyta</taxon>
        <taxon>Tracheophyta</taxon>
        <taxon>Spermatophyta</taxon>
        <taxon>Magnoliopsida</taxon>
        <taxon>eudicotyledons</taxon>
        <taxon>Gunneridae</taxon>
        <taxon>Pentapetalae</taxon>
        <taxon>asterids</taxon>
        <taxon>campanulids</taxon>
        <taxon>Apiales</taxon>
        <taxon>Apiaceae</taxon>
        <taxon>Apioideae</taxon>
        <taxon>apioid superclade</taxon>
        <taxon>Tordylieae</taxon>
        <taxon>Tordyliinae</taxon>
        <taxon>Heracleum</taxon>
    </lineage>
</organism>
<reference evidence="2" key="2">
    <citation type="submission" date="2023-05" db="EMBL/GenBank/DDBJ databases">
        <authorList>
            <person name="Schelkunov M.I."/>
        </authorList>
    </citation>
    <scope>NUCLEOTIDE SEQUENCE</scope>
    <source>
        <strain evidence="2">Hsosn_3</strain>
        <tissue evidence="2">Leaf</tissue>
    </source>
</reference>
<dbReference type="InterPro" id="IPR015943">
    <property type="entry name" value="WD40/YVTN_repeat-like_dom_sf"/>
</dbReference>
<feature type="transmembrane region" description="Helical" evidence="1">
    <location>
        <begin position="33"/>
        <end position="56"/>
    </location>
</feature>
<dbReference type="SUPFAM" id="SSF50998">
    <property type="entry name" value="Quinoprotein alcohol dehydrogenase-like"/>
    <property type="match status" value="1"/>
</dbReference>
<dbReference type="InterPro" id="IPR044622">
    <property type="entry name" value="PCN"/>
</dbReference>
<name>A0AAD8J2P0_9APIA</name>
<keyword evidence="1" id="KW-0472">Membrane</keyword>
<evidence type="ECO:0000313" key="3">
    <source>
        <dbReference type="Proteomes" id="UP001237642"/>
    </source>
</evidence>
<dbReference type="PANTHER" id="PTHR45086:SF1">
    <property type="entry name" value="WD REPEAT-CONTAINING PROTEIN PCN"/>
    <property type="match status" value="1"/>
</dbReference>
<dbReference type="GO" id="GO:0010073">
    <property type="term" value="P:meristem maintenance"/>
    <property type="evidence" value="ECO:0007669"/>
    <property type="project" value="InterPro"/>
</dbReference>